<proteinExistence type="predicted"/>
<dbReference type="KEGG" id="vg:65109680"/>
<name>A0A249XX36_9CAUD</name>
<organism evidence="2 3">
    <name type="scientific">Proteus phage PM2</name>
    <dbReference type="NCBI Taxonomy" id="2025809"/>
    <lineage>
        <taxon>Viruses</taxon>
        <taxon>Duplodnaviria</taxon>
        <taxon>Heunggongvirae</taxon>
        <taxon>Uroviricota</taxon>
        <taxon>Caudoviricetes</taxon>
        <taxon>Pantevenvirales</taxon>
        <taxon>Straboviridae</taxon>
        <taxon>Bragavirus</taxon>
        <taxon>Bragavirus pm2</taxon>
    </lineage>
</organism>
<evidence type="ECO:0000259" key="1">
    <source>
        <dbReference type="SMART" id="SM00507"/>
    </source>
</evidence>
<evidence type="ECO:0000313" key="3">
    <source>
        <dbReference type="Proteomes" id="UP000257595"/>
    </source>
</evidence>
<dbReference type="GO" id="GO:0004519">
    <property type="term" value="F:endonuclease activity"/>
    <property type="evidence" value="ECO:0007669"/>
    <property type="project" value="UniProtKB-KW"/>
</dbReference>
<keyword evidence="2" id="KW-0255">Endonuclease</keyword>
<dbReference type="SMART" id="SM00507">
    <property type="entry name" value="HNHc"/>
    <property type="match status" value="1"/>
</dbReference>
<dbReference type="GeneID" id="65109680"/>
<dbReference type="Pfam" id="PF01844">
    <property type="entry name" value="HNH"/>
    <property type="match status" value="1"/>
</dbReference>
<feature type="domain" description="HNH nuclease" evidence="1">
    <location>
        <begin position="5"/>
        <end position="50"/>
    </location>
</feature>
<dbReference type="InterPro" id="IPR003615">
    <property type="entry name" value="HNH_nuc"/>
</dbReference>
<sequence length="271" mass="31662">MNYSKIYNNLIKKRQENPAEEGEIHHIVPRSMGGSNDKSNLVKLTCREHFFAHLLLYKIHRNKEMAFALGRMLNSNKNSRSYEFARKAHRKAVSKWSKAFMSDKVSMRNVKTGKCKLLVKGTFNKDEWVGNNFGNRFEGEKGVTNFKDESGKIYRLKVDDPKINELGLKGIGNWNNATKRAKEVNDSRPWFNKFGAEKESIVNIESLYNWYITNYDESRPKATGVAKWMKKTGIEKRSKLYAKALNMFKQGWKPNTEYYEVKNEILKNRQK</sequence>
<dbReference type="InterPro" id="IPR002711">
    <property type="entry name" value="HNH"/>
</dbReference>
<keyword evidence="2" id="KW-0378">Hydrolase</keyword>
<evidence type="ECO:0000313" key="2">
    <source>
        <dbReference type="EMBL" id="ASZ76527.1"/>
    </source>
</evidence>
<dbReference type="GO" id="GO:0008270">
    <property type="term" value="F:zinc ion binding"/>
    <property type="evidence" value="ECO:0007669"/>
    <property type="project" value="InterPro"/>
</dbReference>
<keyword evidence="3" id="KW-1185">Reference proteome</keyword>
<dbReference type="Proteomes" id="UP000257595">
    <property type="component" value="Segment"/>
</dbReference>
<keyword evidence="2" id="KW-0540">Nuclease</keyword>
<accession>A0A249XX36</accession>
<dbReference type="EMBL" id="MF001355">
    <property type="protein sequence ID" value="ASZ76527.1"/>
    <property type="molecule type" value="Genomic_DNA"/>
</dbReference>
<dbReference type="GO" id="GO:0003676">
    <property type="term" value="F:nucleic acid binding"/>
    <property type="evidence" value="ECO:0007669"/>
    <property type="project" value="InterPro"/>
</dbReference>
<dbReference type="RefSeq" id="YP_010092135.1">
    <property type="nucleotide sequence ID" value="NC_055727.1"/>
</dbReference>
<protein>
    <submittedName>
        <fullName evidence="2">Homing endonuclease</fullName>
    </submittedName>
</protein>
<dbReference type="CDD" id="cd00085">
    <property type="entry name" value="HNHc"/>
    <property type="match status" value="1"/>
</dbReference>
<reference evidence="2 3" key="1">
    <citation type="submission" date="2017-04" db="EMBL/GenBank/DDBJ databases">
        <title>Complete Genome Sequence of Lytic Bacteriophage PM2 Infecting Proteus mirabilis Isolates.</title>
        <authorList>
            <person name="Kim D."/>
            <person name="Kim Y.J."/>
            <person name="Han B.K."/>
            <person name="Kim H."/>
        </authorList>
    </citation>
    <scope>NUCLEOTIDE SEQUENCE [LARGE SCALE GENOMIC DNA]</scope>
</reference>